<dbReference type="InParanoid" id="A0A1H9J4R3"/>
<dbReference type="OrthoDB" id="9783963at2"/>
<name>A0A1H9J4R3_9BACT</name>
<evidence type="ECO:0000313" key="2">
    <source>
        <dbReference type="Proteomes" id="UP000199021"/>
    </source>
</evidence>
<gene>
    <name evidence="1" type="ORF">SAMN05444359_11688</name>
</gene>
<dbReference type="Proteomes" id="UP000199021">
    <property type="component" value="Unassembled WGS sequence"/>
</dbReference>
<protein>
    <recommendedName>
        <fullName evidence="3">NYN domain-containing protein</fullName>
    </recommendedName>
</protein>
<sequence length="419" mass="47862">MGHLTAVFWNFEPLHDAVMEVEYGPQWYRTMGEGEQPEAIDIKSLIDFCQERGDTVNHSAYANWRWMNNYGTTLQNQEIKLLQIYTEPRGRAQKVSEYIAGDIRATIKANKDIEEVILFGDGSYLMEVGREIKAAGIKLTGLSVASTRKSEWLDLCDEVLEYGSIARLLNNGQSGYGDASASHNELIEALQELSRQYGTDWIPQVKIKPVMLRLLPEFKESDYGYPSFGAYLNDQQQVIERRQFRGMPEPEFRLLSVVSDEVEQESDDSSTASMKLVPFYLRVAAQQGVRMPAPDVMWVGVDIYASFLESNQSFDSFSELDDECLHQLRQDLPKTTLTDAKKIRQVLFKCYLFRPSDDNTIGFQDEIEGLEDIEDRYFKLMLARIGNNIQEPLDYVALSAALTGEEGYADRLEQLHEED</sequence>
<dbReference type="RefSeq" id="WP_139211901.1">
    <property type="nucleotide sequence ID" value="NZ_FOFB01000016.1"/>
</dbReference>
<proteinExistence type="predicted"/>
<organism evidence="1 2">
    <name type="scientific">Neolewinella agarilytica</name>
    <dbReference type="NCBI Taxonomy" id="478744"/>
    <lineage>
        <taxon>Bacteria</taxon>
        <taxon>Pseudomonadati</taxon>
        <taxon>Bacteroidota</taxon>
        <taxon>Saprospiria</taxon>
        <taxon>Saprospirales</taxon>
        <taxon>Lewinellaceae</taxon>
        <taxon>Neolewinella</taxon>
    </lineage>
</organism>
<evidence type="ECO:0000313" key="1">
    <source>
        <dbReference type="EMBL" id="SEQ81813.1"/>
    </source>
</evidence>
<dbReference type="AlphaFoldDB" id="A0A1H9J4R3"/>
<accession>A0A1H9J4R3</accession>
<keyword evidence="2" id="KW-1185">Reference proteome</keyword>
<reference evidence="2" key="1">
    <citation type="submission" date="2016-10" db="EMBL/GenBank/DDBJ databases">
        <authorList>
            <person name="Varghese N."/>
            <person name="Submissions S."/>
        </authorList>
    </citation>
    <scope>NUCLEOTIDE SEQUENCE [LARGE SCALE GENOMIC DNA]</scope>
    <source>
        <strain evidence="2">DSM 24740</strain>
    </source>
</reference>
<evidence type="ECO:0008006" key="3">
    <source>
        <dbReference type="Google" id="ProtNLM"/>
    </source>
</evidence>
<dbReference type="STRING" id="478744.SAMN05444359_11688"/>
<dbReference type="EMBL" id="FOFB01000016">
    <property type="protein sequence ID" value="SEQ81813.1"/>
    <property type="molecule type" value="Genomic_DNA"/>
</dbReference>
<dbReference type="Gene3D" id="3.40.50.1010">
    <property type="entry name" value="5'-nuclease"/>
    <property type="match status" value="1"/>
</dbReference>